<proteinExistence type="predicted"/>
<name>A0A6L4WU52_9BACT</name>
<evidence type="ECO:0000313" key="1">
    <source>
        <dbReference type="EMBL" id="KAB7887894.1"/>
    </source>
</evidence>
<keyword evidence="3" id="KW-1185">Reference proteome</keyword>
<accession>A0A6L4WU52</accession>
<evidence type="ECO:0000313" key="2">
    <source>
        <dbReference type="EMBL" id="KAB7891163.1"/>
    </source>
</evidence>
<protein>
    <submittedName>
        <fullName evidence="1">PhnD/SsuA/transferrin family substrate-binding protein</fullName>
    </submittedName>
</protein>
<dbReference type="AlphaFoldDB" id="A0A6L4WU52"/>
<dbReference type="SUPFAM" id="SSF53850">
    <property type="entry name" value="Periplasmic binding protein-like II"/>
    <property type="match status" value="1"/>
</dbReference>
<dbReference type="Proteomes" id="UP000472839">
    <property type="component" value="Unassembled WGS sequence"/>
</dbReference>
<reference evidence="3 4" key="1">
    <citation type="submission" date="2019-10" db="EMBL/GenBank/DDBJ databases">
        <title>Poseidonibacter ostreae sp. nov., isolated from the gut of the Ostrea denselamellosa.</title>
        <authorList>
            <person name="Choi A."/>
        </authorList>
    </citation>
    <scope>NUCLEOTIDE SEQUENCE [LARGE SCALE GENOMIC DNA]</scope>
    <source>
        <strain evidence="1 4">SJOD-M-33</strain>
        <strain evidence="2 3">SJOD-M-5</strain>
    </source>
</reference>
<evidence type="ECO:0000313" key="3">
    <source>
        <dbReference type="Proteomes" id="UP000461010"/>
    </source>
</evidence>
<comment type="caution">
    <text evidence="1">The sequence shown here is derived from an EMBL/GenBank/DDBJ whole genome shotgun (WGS) entry which is preliminary data.</text>
</comment>
<evidence type="ECO:0000313" key="4">
    <source>
        <dbReference type="Proteomes" id="UP000472839"/>
    </source>
</evidence>
<sequence length="296" mass="35612">MKKILLIIFLFIFTINSFSNEKKIKNEINYGFIHSYDILADFKDARESLSKWLGRVGEKKEINLNVTFYDDRKKVFKNYMNHSLNMVSMEYGDYYKHKNQMDPISSRYWSVSFNEKREYKFCLVARNDIKFDSYKDLKNKTIIMKKYQSIGSIWLDYKSLENTKKDFSKLVKSVKYESKESTSLLNVFFKKQDLALVRKTTWTTMLELNPSLKQRVKLFECSNIDFIPFISVFSKSTDNHTVNIFFEALQNLKDDSDINELYSLFKFYDVYEVKKEDLLDMNNFYNEYYKLKKKHN</sequence>
<dbReference type="Proteomes" id="UP000461010">
    <property type="component" value="Unassembled WGS sequence"/>
</dbReference>
<dbReference type="Pfam" id="PF12974">
    <property type="entry name" value="Phosphonate-bd"/>
    <property type="match status" value="1"/>
</dbReference>
<dbReference type="EMBL" id="WFKK01000028">
    <property type="protein sequence ID" value="KAB7887894.1"/>
    <property type="molecule type" value="Genomic_DNA"/>
</dbReference>
<dbReference type="EMBL" id="WFKJ01000019">
    <property type="protein sequence ID" value="KAB7891163.1"/>
    <property type="molecule type" value="Genomic_DNA"/>
</dbReference>
<gene>
    <name evidence="2" type="ORF">GBG18_07590</name>
    <name evidence="1" type="ORF">GBG19_09935</name>
</gene>
<dbReference type="Gene3D" id="3.40.190.10">
    <property type="entry name" value="Periplasmic binding protein-like II"/>
    <property type="match status" value="1"/>
</dbReference>
<dbReference type="RefSeq" id="WP_152189882.1">
    <property type="nucleotide sequence ID" value="NZ_WFKI01000027.1"/>
</dbReference>
<organism evidence="1 4">
    <name type="scientific">Poseidonibacter ostreae</name>
    <dbReference type="NCBI Taxonomy" id="2654171"/>
    <lineage>
        <taxon>Bacteria</taxon>
        <taxon>Pseudomonadati</taxon>
        <taxon>Campylobacterota</taxon>
        <taxon>Epsilonproteobacteria</taxon>
        <taxon>Campylobacterales</taxon>
        <taxon>Arcobacteraceae</taxon>
        <taxon>Poseidonibacter</taxon>
    </lineage>
</organism>